<gene>
    <name evidence="2" type="ORF">GCM10010991_34590</name>
</gene>
<evidence type="ECO:0000259" key="1">
    <source>
        <dbReference type="Pfam" id="PF00350"/>
    </source>
</evidence>
<dbReference type="EMBL" id="BMLP01000010">
    <property type="protein sequence ID" value="GGO37978.1"/>
    <property type="molecule type" value="Genomic_DNA"/>
</dbReference>
<evidence type="ECO:0000313" key="2">
    <source>
        <dbReference type="EMBL" id="GGO37978.1"/>
    </source>
</evidence>
<sequence length="340" mass="37342">MKDAHPNGRKPRIAIMGEFSAGKSTLSNLLLGRRALPEKVTATRLPPVWISAGDAEPYRVAIDGTEHPVSLDRLEEVPLEDTLYVKLAFDAEILDQCDLIDFPGISDPNMASEVWERMLGEVDGVLWCTHATQAWRQSEAAVWERITDDVRKNSLLLVTRFDKLTTENDRARVCARLARETAGLFAETCPISLIQAIEATDADQWQACGAEAFSGALMDIIARAGHDAPSAMAEAAPISRQREWQAEAPPRTATLEPPARAGNTIVLRRPAAVAPVSATHDAVDTMPRRIVPRRVKPVGPPQTPRPIREERPALVLTTPVDRIEPKPASGAGDLIRRLFR</sequence>
<keyword evidence="3" id="KW-1185">Reference proteome</keyword>
<dbReference type="InterPro" id="IPR027417">
    <property type="entry name" value="P-loop_NTPase"/>
</dbReference>
<dbReference type="Gene3D" id="3.40.50.300">
    <property type="entry name" value="P-loop containing nucleotide triphosphate hydrolases"/>
    <property type="match status" value="1"/>
</dbReference>
<dbReference type="SUPFAM" id="SSF52540">
    <property type="entry name" value="P-loop containing nucleoside triphosphate hydrolases"/>
    <property type="match status" value="1"/>
</dbReference>
<dbReference type="InterPro" id="IPR045063">
    <property type="entry name" value="Dynamin_N"/>
</dbReference>
<dbReference type="Pfam" id="PF00350">
    <property type="entry name" value="Dynamin_N"/>
    <property type="match status" value="1"/>
</dbReference>
<dbReference type="Proteomes" id="UP000598196">
    <property type="component" value="Unassembled WGS sequence"/>
</dbReference>
<organism evidence="2 3">
    <name type="scientific">Gemmobacter aquaticus</name>
    <dbReference type="NCBI Taxonomy" id="490185"/>
    <lineage>
        <taxon>Bacteria</taxon>
        <taxon>Pseudomonadati</taxon>
        <taxon>Pseudomonadota</taxon>
        <taxon>Alphaproteobacteria</taxon>
        <taxon>Rhodobacterales</taxon>
        <taxon>Paracoccaceae</taxon>
        <taxon>Gemmobacter</taxon>
    </lineage>
</organism>
<evidence type="ECO:0000313" key="3">
    <source>
        <dbReference type="Proteomes" id="UP000598196"/>
    </source>
</evidence>
<reference evidence="2 3" key="1">
    <citation type="journal article" date="2014" name="Int. J. Syst. Evol. Microbiol.">
        <title>Complete genome sequence of Corynebacterium casei LMG S-19264T (=DSM 44701T), isolated from a smear-ripened cheese.</title>
        <authorList>
            <consortium name="US DOE Joint Genome Institute (JGI-PGF)"/>
            <person name="Walter F."/>
            <person name="Albersmeier A."/>
            <person name="Kalinowski J."/>
            <person name="Ruckert C."/>
        </authorList>
    </citation>
    <scope>NUCLEOTIDE SEQUENCE [LARGE SCALE GENOMIC DNA]</scope>
    <source>
        <strain evidence="2 3">CGMCC 1.7029</strain>
    </source>
</reference>
<accession>A0A917YMA1</accession>
<proteinExistence type="predicted"/>
<dbReference type="OrthoDB" id="5477114at2"/>
<protein>
    <recommendedName>
        <fullName evidence="1">Dynamin N-terminal domain-containing protein</fullName>
    </recommendedName>
</protein>
<dbReference type="RefSeq" id="WP_146284176.1">
    <property type="nucleotide sequence ID" value="NZ_BMLP01000010.1"/>
</dbReference>
<name>A0A917YMA1_9RHOB</name>
<comment type="caution">
    <text evidence="2">The sequence shown here is derived from an EMBL/GenBank/DDBJ whole genome shotgun (WGS) entry which is preliminary data.</text>
</comment>
<dbReference type="AlphaFoldDB" id="A0A917YMA1"/>
<feature type="domain" description="Dynamin N-terminal" evidence="1">
    <location>
        <begin position="13"/>
        <end position="159"/>
    </location>
</feature>